<evidence type="ECO:0000256" key="10">
    <source>
        <dbReference type="ARBA" id="ARBA00044770"/>
    </source>
</evidence>
<evidence type="ECO:0000256" key="5">
    <source>
        <dbReference type="ARBA" id="ARBA00022960"/>
    </source>
</evidence>
<reference evidence="13" key="1">
    <citation type="journal article" date="2014" name="Front. Microbiol.">
        <title>High frequency of phylogenetically diverse reductive dehalogenase-homologous genes in deep subseafloor sedimentary metagenomes.</title>
        <authorList>
            <person name="Kawai M."/>
            <person name="Futagami T."/>
            <person name="Toyoda A."/>
            <person name="Takaki Y."/>
            <person name="Nishi S."/>
            <person name="Hori S."/>
            <person name="Arai W."/>
            <person name="Tsubouchi T."/>
            <person name="Morono Y."/>
            <person name="Uchiyama I."/>
            <person name="Ito T."/>
            <person name="Fujiyama A."/>
            <person name="Inagaki F."/>
            <person name="Takami H."/>
        </authorList>
    </citation>
    <scope>NUCLEOTIDE SEQUENCE</scope>
    <source>
        <strain evidence="13">Expedition CK06-06</strain>
    </source>
</reference>
<feature type="transmembrane region" description="Helical" evidence="12">
    <location>
        <begin position="64"/>
        <end position="85"/>
    </location>
</feature>
<keyword evidence="5" id="KW-0133">Cell shape</keyword>
<keyword evidence="7 12" id="KW-1133">Transmembrane helix</keyword>
<keyword evidence="2" id="KW-0328">Glycosyltransferase</keyword>
<keyword evidence="8 12" id="KW-0472">Membrane</keyword>
<evidence type="ECO:0000256" key="2">
    <source>
        <dbReference type="ARBA" id="ARBA00022676"/>
    </source>
</evidence>
<evidence type="ECO:0000256" key="12">
    <source>
        <dbReference type="SAM" id="Phobius"/>
    </source>
</evidence>
<evidence type="ECO:0000256" key="11">
    <source>
        <dbReference type="ARBA" id="ARBA00049902"/>
    </source>
</evidence>
<dbReference type="Pfam" id="PF01098">
    <property type="entry name" value="FTSW_RODA_SPOVE"/>
    <property type="match status" value="1"/>
</dbReference>
<evidence type="ECO:0000256" key="7">
    <source>
        <dbReference type="ARBA" id="ARBA00022989"/>
    </source>
</evidence>
<keyword evidence="6" id="KW-0573">Peptidoglycan synthesis</keyword>
<dbReference type="GO" id="GO:0008360">
    <property type="term" value="P:regulation of cell shape"/>
    <property type="evidence" value="ECO:0007669"/>
    <property type="project" value="UniProtKB-KW"/>
</dbReference>
<dbReference type="GO" id="GO:0032153">
    <property type="term" value="C:cell division site"/>
    <property type="evidence" value="ECO:0007669"/>
    <property type="project" value="TreeGrafter"/>
</dbReference>
<comment type="caution">
    <text evidence="13">The sequence shown here is derived from an EMBL/GenBank/DDBJ whole genome shotgun (WGS) entry which is preliminary data.</text>
</comment>
<dbReference type="InterPro" id="IPR001182">
    <property type="entry name" value="FtsW/RodA"/>
</dbReference>
<dbReference type="AlphaFoldDB" id="X1HNP2"/>
<protein>
    <recommendedName>
        <fullName evidence="10">peptidoglycan glycosyltransferase</fullName>
        <ecNumber evidence="10">2.4.99.28</ecNumber>
    </recommendedName>
    <alternativeName>
        <fullName evidence="9">Peptidoglycan polymerase</fullName>
    </alternativeName>
</protein>
<keyword evidence="3" id="KW-0808">Transferase</keyword>
<evidence type="ECO:0000256" key="9">
    <source>
        <dbReference type="ARBA" id="ARBA00032370"/>
    </source>
</evidence>
<evidence type="ECO:0000256" key="4">
    <source>
        <dbReference type="ARBA" id="ARBA00022692"/>
    </source>
</evidence>
<dbReference type="PANTHER" id="PTHR30474:SF2">
    <property type="entry name" value="PEPTIDOGLYCAN GLYCOSYLTRANSFERASE FTSW-RELATED"/>
    <property type="match status" value="1"/>
</dbReference>
<evidence type="ECO:0000313" key="13">
    <source>
        <dbReference type="EMBL" id="GAH71087.1"/>
    </source>
</evidence>
<dbReference type="EMBL" id="BARU01035091">
    <property type="protein sequence ID" value="GAH71087.1"/>
    <property type="molecule type" value="Genomic_DNA"/>
</dbReference>
<evidence type="ECO:0000256" key="3">
    <source>
        <dbReference type="ARBA" id="ARBA00022679"/>
    </source>
</evidence>
<dbReference type="GO" id="GO:0009252">
    <property type="term" value="P:peptidoglycan biosynthetic process"/>
    <property type="evidence" value="ECO:0007669"/>
    <property type="project" value="UniProtKB-KW"/>
</dbReference>
<dbReference type="GO" id="GO:0008955">
    <property type="term" value="F:peptidoglycan glycosyltransferase activity"/>
    <property type="evidence" value="ECO:0007669"/>
    <property type="project" value="UniProtKB-EC"/>
</dbReference>
<evidence type="ECO:0000256" key="8">
    <source>
        <dbReference type="ARBA" id="ARBA00023136"/>
    </source>
</evidence>
<dbReference type="EC" id="2.4.99.28" evidence="10"/>
<comment type="catalytic activity">
    <reaction evidence="11">
        <text>[GlcNAc-(1-&gt;4)-Mur2Ac(oyl-L-Ala-gamma-D-Glu-L-Lys-D-Ala-D-Ala)](n)-di-trans,octa-cis-undecaprenyl diphosphate + beta-D-GlcNAc-(1-&gt;4)-Mur2Ac(oyl-L-Ala-gamma-D-Glu-L-Lys-D-Ala-D-Ala)-di-trans,octa-cis-undecaprenyl diphosphate = [GlcNAc-(1-&gt;4)-Mur2Ac(oyl-L-Ala-gamma-D-Glu-L-Lys-D-Ala-D-Ala)](n+1)-di-trans,octa-cis-undecaprenyl diphosphate + di-trans,octa-cis-undecaprenyl diphosphate + H(+)</text>
        <dbReference type="Rhea" id="RHEA:23708"/>
        <dbReference type="Rhea" id="RHEA-COMP:9602"/>
        <dbReference type="Rhea" id="RHEA-COMP:9603"/>
        <dbReference type="ChEBI" id="CHEBI:15378"/>
        <dbReference type="ChEBI" id="CHEBI:58405"/>
        <dbReference type="ChEBI" id="CHEBI:60033"/>
        <dbReference type="ChEBI" id="CHEBI:78435"/>
        <dbReference type="EC" id="2.4.99.28"/>
    </reaction>
</comment>
<dbReference type="GO" id="GO:0005886">
    <property type="term" value="C:plasma membrane"/>
    <property type="evidence" value="ECO:0007669"/>
    <property type="project" value="TreeGrafter"/>
</dbReference>
<sequence>MGSFILVAFFLIFLIRGFKISKKAKDEFSKILAQGISSWIVLQAFINIGAMTGILPLTGIPLPFISYGGSHLIAELIGVGILLNITKQT</sequence>
<dbReference type="PANTHER" id="PTHR30474">
    <property type="entry name" value="CELL CYCLE PROTEIN"/>
    <property type="match status" value="1"/>
</dbReference>
<dbReference type="GO" id="GO:0015648">
    <property type="term" value="F:lipid-linked peptidoglycan transporter activity"/>
    <property type="evidence" value="ECO:0007669"/>
    <property type="project" value="TreeGrafter"/>
</dbReference>
<feature type="transmembrane region" description="Helical" evidence="12">
    <location>
        <begin position="35"/>
        <end position="57"/>
    </location>
</feature>
<gene>
    <name evidence="13" type="ORF">S03H2_54979</name>
</gene>
<accession>X1HNP2</accession>
<keyword evidence="4 12" id="KW-0812">Transmembrane</keyword>
<proteinExistence type="predicted"/>
<evidence type="ECO:0000256" key="1">
    <source>
        <dbReference type="ARBA" id="ARBA00004141"/>
    </source>
</evidence>
<dbReference type="GO" id="GO:0051301">
    <property type="term" value="P:cell division"/>
    <property type="evidence" value="ECO:0007669"/>
    <property type="project" value="InterPro"/>
</dbReference>
<evidence type="ECO:0000256" key="6">
    <source>
        <dbReference type="ARBA" id="ARBA00022984"/>
    </source>
</evidence>
<organism evidence="13">
    <name type="scientific">marine sediment metagenome</name>
    <dbReference type="NCBI Taxonomy" id="412755"/>
    <lineage>
        <taxon>unclassified sequences</taxon>
        <taxon>metagenomes</taxon>
        <taxon>ecological metagenomes</taxon>
    </lineage>
</organism>
<name>X1HNP2_9ZZZZ</name>
<comment type="subcellular location">
    <subcellularLocation>
        <location evidence="1">Membrane</location>
        <topology evidence="1">Multi-pass membrane protein</topology>
    </subcellularLocation>
</comment>